<organism evidence="3 4">
    <name type="scientific">Aplosporella prunicola CBS 121167</name>
    <dbReference type="NCBI Taxonomy" id="1176127"/>
    <lineage>
        <taxon>Eukaryota</taxon>
        <taxon>Fungi</taxon>
        <taxon>Dikarya</taxon>
        <taxon>Ascomycota</taxon>
        <taxon>Pezizomycotina</taxon>
        <taxon>Dothideomycetes</taxon>
        <taxon>Dothideomycetes incertae sedis</taxon>
        <taxon>Botryosphaeriales</taxon>
        <taxon>Aplosporellaceae</taxon>
        <taxon>Aplosporella</taxon>
    </lineage>
</organism>
<feature type="region of interest" description="Disordered" evidence="1">
    <location>
        <begin position="31"/>
        <end position="80"/>
    </location>
</feature>
<dbReference type="Proteomes" id="UP000799438">
    <property type="component" value="Unassembled WGS sequence"/>
</dbReference>
<evidence type="ECO:0000313" key="3">
    <source>
        <dbReference type="EMBL" id="KAF2138386.1"/>
    </source>
</evidence>
<dbReference type="InterPro" id="IPR046539">
    <property type="entry name" value="DUF6604"/>
</dbReference>
<protein>
    <recommendedName>
        <fullName evidence="2">DUF6604 domain-containing protein</fullName>
    </recommendedName>
</protein>
<feature type="compositionally biased region" description="Low complexity" evidence="1">
    <location>
        <begin position="183"/>
        <end position="198"/>
    </location>
</feature>
<dbReference type="Pfam" id="PF20253">
    <property type="entry name" value="DUF6604"/>
    <property type="match status" value="1"/>
</dbReference>
<keyword evidence="4" id="KW-1185">Reference proteome</keyword>
<feature type="region of interest" description="Disordered" evidence="1">
    <location>
        <begin position="178"/>
        <end position="201"/>
    </location>
</feature>
<evidence type="ECO:0000256" key="1">
    <source>
        <dbReference type="SAM" id="MobiDB-lite"/>
    </source>
</evidence>
<dbReference type="GeneID" id="54300955"/>
<dbReference type="PANTHER" id="PTHR38795:SF1">
    <property type="entry name" value="DUF6604 DOMAIN-CONTAINING PROTEIN"/>
    <property type="match status" value="1"/>
</dbReference>
<proteinExistence type="predicted"/>
<dbReference type="AlphaFoldDB" id="A0A6A6B3J5"/>
<evidence type="ECO:0000313" key="4">
    <source>
        <dbReference type="Proteomes" id="UP000799438"/>
    </source>
</evidence>
<sequence length="588" mass="66478">MLPTSLTSRYRQYKDDTNAVASWLTTTAQERGYSKNFSEKDTGKDTALPPTSGKLKGKARKEARAAAGQPPKGSATSGSPYIVTTKDFANLAKYVVGASNVQVPRRISNALDRAITVRKSYSAQMSSISSSMDIKDSESNQKHNFFISVLENRPSNLEAEVVSDGEFVNSFSELHVDDPSEELQLPDTPLPTTATATAKPDHKDHKAELQQDHDDGVLAFLMLLKDYRELRSVIFEMWRGYRDHKRDLISVSITTNTAIDFARCLEEDVQEMIEKAGSIDALLEIVYKSQCQGIGEDPLDEEMNSDKYQAADNIFWTAHSLVKDFHGSYEHSSDQSTESTKRPYENLNDARTVMWDQLRNALNQITLFFEVTKKSAAPTEDNLMQNLREVYNTGKVHLTAAFAAHIFLCISQILGEDAKRGFSELQKIAQQTEASLNQALKFKETSSIAACTCHFPDLQAIIDQWVNADPIYANHEGKAGEPFLLMKMHPLLCGLWAYHLRILFHNQSLMYANQSSIIMDAAHLYNAVQQEKLLSSRWKDMETIYRIHTQKSVLSGNVPKDFEQYLRRFRLHLGYSATFYAKNKRQYT</sequence>
<evidence type="ECO:0000259" key="2">
    <source>
        <dbReference type="Pfam" id="PF20253"/>
    </source>
</evidence>
<dbReference type="EMBL" id="ML995497">
    <property type="protein sequence ID" value="KAF2138386.1"/>
    <property type="molecule type" value="Genomic_DNA"/>
</dbReference>
<gene>
    <name evidence="3" type="ORF">K452DRAFT_311733</name>
</gene>
<feature type="domain" description="DUF6604" evidence="2">
    <location>
        <begin position="11"/>
        <end position="270"/>
    </location>
</feature>
<dbReference type="OrthoDB" id="5238236at2759"/>
<accession>A0A6A6B3J5</accession>
<dbReference type="RefSeq" id="XP_033394099.1">
    <property type="nucleotide sequence ID" value="XM_033543458.1"/>
</dbReference>
<reference evidence="3" key="1">
    <citation type="journal article" date="2020" name="Stud. Mycol.">
        <title>101 Dothideomycetes genomes: a test case for predicting lifestyles and emergence of pathogens.</title>
        <authorList>
            <person name="Haridas S."/>
            <person name="Albert R."/>
            <person name="Binder M."/>
            <person name="Bloem J."/>
            <person name="Labutti K."/>
            <person name="Salamov A."/>
            <person name="Andreopoulos B."/>
            <person name="Baker S."/>
            <person name="Barry K."/>
            <person name="Bills G."/>
            <person name="Bluhm B."/>
            <person name="Cannon C."/>
            <person name="Castanera R."/>
            <person name="Culley D."/>
            <person name="Daum C."/>
            <person name="Ezra D."/>
            <person name="Gonzalez J."/>
            <person name="Henrissat B."/>
            <person name="Kuo A."/>
            <person name="Liang C."/>
            <person name="Lipzen A."/>
            <person name="Lutzoni F."/>
            <person name="Magnuson J."/>
            <person name="Mondo S."/>
            <person name="Nolan M."/>
            <person name="Ohm R."/>
            <person name="Pangilinan J."/>
            <person name="Park H.-J."/>
            <person name="Ramirez L."/>
            <person name="Alfaro M."/>
            <person name="Sun H."/>
            <person name="Tritt A."/>
            <person name="Yoshinaga Y."/>
            <person name="Zwiers L.-H."/>
            <person name="Turgeon B."/>
            <person name="Goodwin S."/>
            <person name="Spatafora J."/>
            <person name="Crous P."/>
            <person name="Grigoriev I."/>
        </authorList>
    </citation>
    <scope>NUCLEOTIDE SEQUENCE</scope>
    <source>
        <strain evidence="3">CBS 121167</strain>
    </source>
</reference>
<dbReference type="PANTHER" id="PTHR38795">
    <property type="entry name" value="DUF6604 DOMAIN-CONTAINING PROTEIN"/>
    <property type="match status" value="1"/>
</dbReference>
<name>A0A6A6B3J5_9PEZI</name>